<keyword evidence="1" id="KW-0597">Phosphoprotein</keyword>
<evidence type="ECO:0000313" key="3">
    <source>
        <dbReference type="Proteomes" id="UP000249799"/>
    </source>
</evidence>
<keyword evidence="3" id="KW-1185">Reference proteome</keyword>
<dbReference type="Proteomes" id="UP000249799">
    <property type="component" value="Chromosome"/>
</dbReference>
<evidence type="ECO:0000256" key="1">
    <source>
        <dbReference type="ARBA" id="ARBA00022553"/>
    </source>
</evidence>
<dbReference type="Gene3D" id="3.40.50.2300">
    <property type="match status" value="1"/>
</dbReference>
<name>A0A2Z4FHA1_9DELT</name>
<proteinExistence type="predicted"/>
<dbReference type="InterPro" id="IPR001789">
    <property type="entry name" value="Sig_transdc_resp-reg_receiver"/>
</dbReference>
<evidence type="ECO:0000313" key="2">
    <source>
        <dbReference type="EMBL" id="AWV88353.1"/>
    </source>
</evidence>
<dbReference type="PANTHER" id="PTHR44591">
    <property type="entry name" value="STRESS RESPONSE REGULATOR PROTEIN 1"/>
    <property type="match status" value="1"/>
</dbReference>
<dbReference type="KEGG" id="bsed:DN745_02940"/>
<dbReference type="SUPFAM" id="SSF52172">
    <property type="entry name" value="CheY-like"/>
    <property type="match status" value="1"/>
</dbReference>
<dbReference type="Pfam" id="PF00072">
    <property type="entry name" value="Response_reg"/>
    <property type="match status" value="1"/>
</dbReference>
<dbReference type="InterPro" id="IPR011006">
    <property type="entry name" value="CheY-like_superfamily"/>
</dbReference>
<dbReference type="CDD" id="cd00156">
    <property type="entry name" value="REC"/>
    <property type="match status" value="1"/>
</dbReference>
<gene>
    <name evidence="2" type="ORF">DN745_02940</name>
</gene>
<dbReference type="InterPro" id="IPR050595">
    <property type="entry name" value="Bact_response_regulator"/>
</dbReference>
<organism evidence="2 3">
    <name type="scientific">Bradymonas sediminis</name>
    <dbReference type="NCBI Taxonomy" id="1548548"/>
    <lineage>
        <taxon>Bacteria</taxon>
        <taxon>Deltaproteobacteria</taxon>
        <taxon>Bradymonadales</taxon>
        <taxon>Bradymonadaceae</taxon>
        <taxon>Bradymonas</taxon>
    </lineage>
</organism>
<reference evidence="2 3" key="1">
    <citation type="submission" date="2018-06" db="EMBL/GenBank/DDBJ databases">
        <title>Lujinxingia sediminis gen. nov. sp. nov., a new facultative anaerobic member of the class Deltaproteobacteria, and proposal of Lujinxingaceae fam. nov.</title>
        <authorList>
            <person name="Guo L.-Y."/>
            <person name="Li C.-M."/>
            <person name="Wang S."/>
            <person name="Du Z.-J."/>
        </authorList>
    </citation>
    <scope>NUCLEOTIDE SEQUENCE [LARGE SCALE GENOMIC DNA]</scope>
    <source>
        <strain evidence="2 3">FA350</strain>
    </source>
</reference>
<dbReference type="EMBL" id="CP030032">
    <property type="protein sequence ID" value="AWV88353.1"/>
    <property type="molecule type" value="Genomic_DNA"/>
</dbReference>
<dbReference type="AlphaFoldDB" id="A0A2Z4FHA1"/>
<sequence length="155" mass="17225">MKQDQKMPSAPPALPGSAAAARPPQPGEDTPLSILTADGDAVVQRILRTAFERRGWFVCQAADGREALELMQTERFDLFVLDLNLAFINGFELLDALEHLPEDRRAKAVVISAQTQSEPVLRAFELGAEDFVDKPLVPEILIARIDRLFKRPNMC</sequence>
<dbReference type="GO" id="GO:0000160">
    <property type="term" value="P:phosphorelay signal transduction system"/>
    <property type="evidence" value="ECO:0007669"/>
    <property type="project" value="InterPro"/>
</dbReference>
<protein>
    <submittedName>
        <fullName evidence="2">Uncharacterized protein</fullName>
    </submittedName>
</protein>
<dbReference type="PANTHER" id="PTHR44591:SF3">
    <property type="entry name" value="RESPONSE REGULATORY DOMAIN-CONTAINING PROTEIN"/>
    <property type="match status" value="1"/>
</dbReference>
<dbReference type="PROSITE" id="PS50110">
    <property type="entry name" value="RESPONSE_REGULATORY"/>
    <property type="match status" value="1"/>
</dbReference>
<dbReference type="SMART" id="SM00448">
    <property type="entry name" value="REC"/>
    <property type="match status" value="1"/>
</dbReference>
<dbReference type="OrthoDB" id="9800029at2"/>
<dbReference type="RefSeq" id="WP_111332017.1">
    <property type="nucleotide sequence ID" value="NZ_CP030032.1"/>
</dbReference>
<accession>A0A2Z4FHA1</accession>